<dbReference type="InterPro" id="IPR013762">
    <property type="entry name" value="Integrase-like_cat_sf"/>
</dbReference>
<dbReference type="InterPro" id="IPR031803">
    <property type="entry name" value="BAT_GAF/HTH-assoc"/>
</dbReference>
<evidence type="ECO:0000256" key="1">
    <source>
        <dbReference type="ARBA" id="ARBA00023015"/>
    </source>
</evidence>
<dbReference type="SUPFAM" id="SSF56349">
    <property type="entry name" value="DNA breaking-rejoining enzymes"/>
    <property type="match status" value="1"/>
</dbReference>
<reference evidence="6 7" key="1">
    <citation type="submission" date="2024-08" db="EMBL/GenBank/DDBJ databases">
        <title>Halobellus sp. MBLA0158 whole genome sequence.</title>
        <authorList>
            <person name="Hwang C.Y."/>
            <person name="Cho E.-S."/>
            <person name="Seo M.-J."/>
        </authorList>
    </citation>
    <scope>NUCLEOTIDE SEQUENCE [LARGE SCALE GENOMIC DNA]</scope>
    <source>
        <strain evidence="6 7">MBLA0158</strain>
    </source>
</reference>
<dbReference type="InterPro" id="IPR007050">
    <property type="entry name" value="HTH_bacterioopsin"/>
</dbReference>
<evidence type="ECO:0000256" key="3">
    <source>
        <dbReference type="ARBA" id="ARBA00023172"/>
    </source>
</evidence>
<feature type="domain" description="Bacterioopsin transcriptional activator GAF and HTH associated" evidence="5">
    <location>
        <begin position="323"/>
        <end position="476"/>
    </location>
</feature>
<keyword evidence="2" id="KW-0804">Transcription</keyword>
<evidence type="ECO:0000259" key="5">
    <source>
        <dbReference type="Pfam" id="PF15915"/>
    </source>
</evidence>
<protein>
    <submittedName>
        <fullName evidence="6">Bacterio-opsin activator domain-containing protein</fullName>
    </submittedName>
</protein>
<dbReference type="RefSeq" id="WP_372386664.1">
    <property type="nucleotide sequence ID" value="NZ_JBGNYA010000001.1"/>
</dbReference>
<dbReference type="InterPro" id="IPR036388">
    <property type="entry name" value="WH-like_DNA-bd_sf"/>
</dbReference>
<sequence length="547" mass="58183">MDPPAASEYRRLRRATETHREDLVLRLGGEVGLRPGEMTRVRLADVESHDGTHFLAVRDADGDVARDAYLPAGVEHDLRKYAGSVGAGEDDPLLTVSPRRLQMLVGEVADRVDGVDASSRDLRWHFAAELIDDGVPPRVVCALGGWRLERLAPLLSDPDREAVAAALDGAATALDGLGRDVALAADLGAELLGVATVDETARTACACLADAEGVRFAWLAERTGEAFAVREAVGVDAAAAETALDGYDPDARARDERDVRVRESERGPLALVPVRRDDTRWGVLGIGVRRPVGDARRDALAVLGTQVGHALAAVQRKRLLLADTVVELDFRCPAASSFVADLSGALDCRVELSGAVPVGDGSLLYYLVTRGAGADPVLSHADAADAVADTRLIEDYGDGAAVEVVVTDAPALALVDRGARVRSLVAEDGAATLTGEIPGDADVRAAVDAVTDAYPGVSLSAKRQEDRPVETDVGFRERLADRLSDRQATVLRAAYHSGYFEWPRGSTAEELADSLEVSSPTLHNHLRKAQQKLLTAFFDDAAPRSEL</sequence>
<gene>
    <name evidence="6" type="ORF">OS889_01240</name>
</gene>
<evidence type="ECO:0000313" key="7">
    <source>
        <dbReference type="Proteomes" id="UP001570511"/>
    </source>
</evidence>
<dbReference type="GO" id="GO:0006310">
    <property type="term" value="P:DNA recombination"/>
    <property type="evidence" value="ECO:0007669"/>
    <property type="project" value="UniProtKB-KW"/>
</dbReference>
<dbReference type="InterPro" id="IPR011010">
    <property type="entry name" value="DNA_brk_join_enz"/>
</dbReference>
<evidence type="ECO:0000256" key="2">
    <source>
        <dbReference type="ARBA" id="ARBA00023163"/>
    </source>
</evidence>
<comment type="caution">
    <text evidence="6">The sequence shown here is derived from an EMBL/GenBank/DDBJ whole genome shotgun (WGS) entry which is preliminary data.</text>
</comment>
<keyword evidence="1" id="KW-0805">Transcription regulation</keyword>
<accession>A0ABD5ME64</accession>
<keyword evidence="3" id="KW-0233">DNA recombination</keyword>
<dbReference type="Pfam" id="PF15915">
    <property type="entry name" value="BAT"/>
    <property type="match status" value="1"/>
</dbReference>
<dbReference type="EMBL" id="JBGNYA010000001">
    <property type="protein sequence ID" value="MFA1609631.1"/>
    <property type="molecule type" value="Genomic_DNA"/>
</dbReference>
<dbReference type="Gene3D" id="1.10.443.10">
    <property type="entry name" value="Intergrase catalytic core"/>
    <property type="match status" value="1"/>
</dbReference>
<dbReference type="PANTHER" id="PTHR34236:SF1">
    <property type="entry name" value="DIMETHYL SULFOXIDE REDUCTASE TRANSCRIPTIONAL ACTIVATOR"/>
    <property type="match status" value="1"/>
</dbReference>
<keyword evidence="7" id="KW-1185">Reference proteome</keyword>
<feature type="domain" description="HTH bat-type" evidence="4">
    <location>
        <begin position="483"/>
        <end position="534"/>
    </location>
</feature>
<name>A0ABD5ME64_9EURY</name>
<dbReference type="Pfam" id="PF04967">
    <property type="entry name" value="HTH_10"/>
    <property type="match status" value="1"/>
</dbReference>
<dbReference type="Proteomes" id="UP001570511">
    <property type="component" value="Unassembled WGS sequence"/>
</dbReference>
<dbReference type="PANTHER" id="PTHR34236">
    <property type="entry name" value="DIMETHYL SULFOXIDE REDUCTASE TRANSCRIPTIONAL ACTIVATOR"/>
    <property type="match status" value="1"/>
</dbReference>
<dbReference type="Gene3D" id="1.10.10.10">
    <property type="entry name" value="Winged helix-like DNA-binding domain superfamily/Winged helix DNA-binding domain"/>
    <property type="match status" value="1"/>
</dbReference>
<evidence type="ECO:0000313" key="6">
    <source>
        <dbReference type="EMBL" id="MFA1609631.1"/>
    </source>
</evidence>
<evidence type="ECO:0000259" key="4">
    <source>
        <dbReference type="Pfam" id="PF04967"/>
    </source>
</evidence>
<organism evidence="6 7">
    <name type="scientific">Halobellus rubicundus</name>
    <dbReference type="NCBI Taxonomy" id="2996466"/>
    <lineage>
        <taxon>Archaea</taxon>
        <taxon>Methanobacteriati</taxon>
        <taxon>Methanobacteriota</taxon>
        <taxon>Stenosarchaea group</taxon>
        <taxon>Halobacteria</taxon>
        <taxon>Halobacteriales</taxon>
        <taxon>Haloferacaceae</taxon>
        <taxon>Halobellus</taxon>
    </lineage>
</organism>
<dbReference type="AlphaFoldDB" id="A0ABD5ME64"/>
<proteinExistence type="predicted"/>